<dbReference type="CDD" id="cd04486">
    <property type="entry name" value="YhcR_OBF_like"/>
    <property type="match status" value="1"/>
</dbReference>
<dbReference type="InterPro" id="IPR003644">
    <property type="entry name" value="Calx_beta"/>
</dbReference>
<evidence type="ECO:0000259" key="7">
    <source>
        <dbReference type="Pfam" id="PF18962"/>
    </source>
</evidence>
<evidence type="ECO:0000256" key="1">
    <source>
        <dbReference type="ARBA" id="ARBA00022729"/>
    </source>
</evidence>
<dbReference type="PANTHER" id="PTHR42834:SF1">
    <property type="entry name" value="ENDONUCLEASE_EXONUCLEASE_PHOSPHATASE FAMILY PROTEIN (AFU_ORTHOLOGUE AFUA_3G09210)"/>
    <property type="match status" value="1"/>
</dbReference>
<evidence type="ECO:0000313" key="8">
    <source>
        <dbReference type="EMBL" id="MBE9463229.1"/>
    </source>
</evidence>
<dbReference type="RefSeq" id="WP_194121376.1">
    <property type="nucleotide sequence ID" value="NZ_JACYGY010000001.1"/>
</dbReference>
<feature type="domain" description="Secretion system C-terminal sorting" evidence="7">
    <location>
        <begin position="1604"/>
        <end position="1678"/>
    </location>
</feature>
<dbReference type="InterPro" id="IPR013783">
    <property type="entry name" value="Ig-like_fold"/>
</dbReference>
<dbReference type="CDD" id="cd10283">
    <property type="entry name" value="MnuA_DNase1-like"/>
    <property type="match status" value="1"/>
</dbReference>
<keyword evidence="8" id="KW-0255">Endonuclease</keyword>
<proteinExistence type="predicted"/>
<keyword evidence="3" id="KW-0106">Calcium</keyword>
<protein>
    <submittedName>
        <fullName evidence="8">ExeM/NucH family extracellular endonuclease</fullName>
    </submittedName>
</protein>
<accession>A0ABR9WCL6</accession>
<dbReference type="SUPFAM" id="SSF56219">
    <property type="entry name" value="DNase I-like"/>
    <property type="match status" value="1"/>
</dbReference>
<evidence type="ECO:0000256" key="3">
    <source>
        <dbReference type="ARBA" id="ARBA00022837"/>
    </source>
</evidence>
<dbReference type="InterPro" id="IPR038081">
    <property type="entry name" value="CalX-like_sf"/>
</dbReference>
<feature type="region of interest" description="Disordered" evidence="4">
    <location>
        <begin position="1344"/>
        <end position="1365"/>
    </location>
</feature>
<evidence type="ECO:0000256" key="2">
    <source>
        <dbReference type="ARBA" id="ARBA00022737"/>
    </source>
</evidence>
<organism evidence="8 9">
    <name type="scientific">Dyadobacter subterraneus</name>
    <dbReference type="NCBI Taxonomy" id="2773304"/>
    <lineage>
        <taxon>Bacteria</taxon>
        <taxon>Pseudomonadati</taxon>
        <taxon>Bacteroidota</taxon>
        <taxon>Cytophagia</taxon>
        <taxon>Cytophagales</taxon>
        <taxon>Spirosomataceae</taxon>
        <taxon>Dyadobacter</taxon>
    </lineage>
</organism>
<reference evidence="9" key="1">
    <citation type="submission" date="2023-07" db="EMBL/GenBank/DDBJ databases">
        <title>Dyadobacter sp. nov 'subterranea' isolated from contaminted grondwater.</title>
        <authorList>
            <person name="Szabo I."/>
            <person name="Al-Omari J."/>
            <person name="Szerdahelyi S.G."/>
            <person name="Rado J."/>
        </authorList>
    </citation>
    <scope>NUCLEOTIDE SEQUENCE [LARGE SCALE GENOMIC DNA]</scope>
    <source>
        <strain evidence="9">UP-52</strain>
    </source>
</reference>
<evidence type="ECO:0000259" key="6">
    <source>
        <dbReference type="Pfam" id="PF03372"/>
    </source>
</evidence>
<keyword evidence="8" id="KW-0540">Nuclease</keyword>
<dbReference type="Gene3D" id="2.60.40.2030">
    <property type="match status" value="1"/>
</dbReference>
<dbReference type="EMBL" id="JACYGY010000001">
    <property type="protein sequence ID" value="MBE9463229.1"/>
    <property type="molecule type" value="Genomic_DNA"/>
</dbReference>
<dbReference type="Pfam" id="PF18962">
    <property type="entry name" value="Por_Secre_tail"/>
    <property type="match status" value="1"/>
</dbReference>
<dbReference type="NCBIfam" id="NF033681">
    <property type="entry name" value="ExeM_NucH_DNase"/>
    <property type="match status" value="1"/>
</dbReference>
<keyword evidence="1" id="KW-0732">Signal</keyword>
<dbReference type="SUPFAM" id="SSF141072">
    <property type="entry name" value="CalX-like"/>
    <property type="match status" value="1"/>
</dbReference>
<comment type="caution">
    <text evidence="8">The sequence shown here is derived from an EMBL/GenBank/DDBJ whole genome shotgun (WGS) entry which is preliminary data.</text>
</comment>
<dbReference type="Pfam" id="PF03160">
    <property type="entry name" value="Calx-beta"/>
    <property type="match status" value="1"/>
</dbReference>
<keyword evidence="9" id="KW-1185">Reference proteome</keyword>
<dbReference type="Proteomes" id="UP000634134">
    <property type="component" value="Unassembled WGS sequence"/>
</dbReference>
<keyword evidence="8" id="KW-0378">Hydrolase</keyword>
<gene>
    <name evidence="8" type="ORF">IEE83_15170</name>
</gene>
<feature type="domain" description="Endonuclease/exonuclease/phosphatase" evidence="6">
    <location>
        <begin position="1210"/>
        <end position="1486"/>
    </location>
</feature>
<evidence type="ECO:0000256" key="4">
    <source>
        <dbReference type="SAM" id="MobiDB-lite"/>
    </source>
</evidence>
<keyword evidence="2" id="KW-0677">Repeat</keyword>
<dbReference type="InterPro" id="IPR036691">
    <property type="entry name" value="Endo/exonu/phosph_ase_sf"/>
</dbReference>
<dbReference type="Pfam" id="PF03372">
    <property type="entry name" value="Exo_endo_phos"/>
    <property type="match status" value="1"/>
</dbReference>
<name>A0ABR9WCL6_9BACT</name>
<dbReference type="Gene3D" id="2.60.40.10">
    <property type="entry name" value="Immunoglobulins"/>
    <property type="match status" value="1"/>
</dbReference>
<dbReference type="InterPro" id="IPR026444">
    <property type="entry name" value="Secre_tail"/>
</dbReference>
<dbReference type="InterPro" id="IPR005135">
    <property type="entry name" value="Endo/exonuclease/phosphatase"/>
</dbReference>
<dbReference type="GO" id="GO:0004519">
    <property type="term" value="F:endonuclease activity"/>
    <property type="evidence" value="ECO:0007669"/>
    <property type="project" value="UniProtKB-KW"/>
</dbReference>
<feature type="domain" description="Calx-beta" evidence="5">
    <location>
        <begin position="317"/>
        <end position="426"/>
    </location>
</feature>
<evidence type="ECO:0000259" key="5">
    <source>
        <dbReference type="Pfam" id="PF03160"/>
    </source>
</evidence>
<dbReference type="Gene3D" id="3.60.10.10">
    <property type="entry name" value="Endonuclease/exonuclease/phosphatase"/>
    <property type="match status" value="1"/>
</dbReference>
<dbReference type="InterPro" id="IPR047971">
    <property type="entry name" value="ExeM-like"/>
</dbReference>
<evidence type="ECO:0000313" key="9">
    <source>
        <dbReference type="Proteomes" id="UP000634134"/>
    </source>
</evidence>
<dbReference type="NCBIfam" id="TIGR04183">
    <property type="entry name" value="Por_Secre_tail"/>
    <property type="match status" value="1"/>
</dbReference>
<dbReference type="PANTHER" id="PTHR42834">
    <property type="entry name" value="ENDONUCLEASE/EXONUCLEASE/PHOSPHATASE FAMILY PROTEIN (AFU_ORTHOLOGUE AFUA_3G09210)"/>
    <property type="match status" value="1"/>
</dbReference>
<sequence length="1680" mass="175409">MKRIFTEENAICTRRIKRAVQNAFLIFLFSLIGFKNLQAQAVTQSGFISVLTPQYMSSGTSTRLPVMFRATVTGLTANTLYRYFTGGAISTDFGGTNPGAGNPLMISASGTTYTYSSGASTTSAGNYETFTTDGTGNYTGWFGFVNTGNARFTAGNDIYPVIVIASSTGTILFRNVLDTSIKVLGYGTAQTANTGSFIKETSSATAKNLVAIYDNTIGTGRPLFIAPVEATGATVASVVSGYATAAGSWNAIIPNVLPNGVRRIEQRSVTTGNVVGCATDDDGTWATGSVNTVNPATGTTAITISNTDAPLTSCGPTVTLSVNPATASEASQTVVTITATSTATTTTDQTVTISVTGTGITTSDYSLSSSVITIPAGQTSGTATFTIIDDSDDEGTETAIVTLTNPSTGLTIGLPSSQNITITDNDGAPNANAPVILADNETVIDPEKTTAYLSIPDASPVATPAAFVSGVINDPTDPAKTIGLEFNISDVETAAGLLVATVSSSNTTVVPNANLIISGTGNSRNLKITPAAVGYSDITITVSDGSLSDSYVIKYAASAASGSPATTRFLTQVSDASTAQAVDENYVLVADDENQVLRLYNRTNSGLPVNGFDYTSSLGLTDLSGGLAREVDIESSVKIGNRIFWLGSHGNSSEGKNRPNRSRLFATDLSGTGASATLSYVGRYDGLKTDLLAWDAANANALGLTASAATGKIPEDPALDGFNIEGLTIAPDGTTGYIAFRGPIEPVSSRNSALIIPWTNMTSLVSGNPTTGPATFGTPIQLNLGGRGIREIKKNSTGEYLIIAGPSDGATGIAPKDFRLYTWTGIPADAPVLRSANLTVLNVNGSFESIVDVPANLTSTSQIQLLVDNGDADFYGDATAAKDLSQNNFKKFRSEIVTLGTTPLVATLIHNIQGSGSSAALTGVQTIEGIVTRTFLGTNGLSGFYVQEEDADADSDPATSEGIFVYNVAADPIGLVTPTEGDKVNITGTVTDFVSTTSGVTTSLTELKTLTSFTKIGTAPLPTVTYIKLPVTNVSDLERYEGMLVNLSATTGNLAVTEYFQLGRYGQVVLAADGASNLAGTDARLDQFTQFSAPSVAGYSAYLAEIAKRKIILDDGSGRQNPDPIIFGRGGNPVSATNTLRGGDEVSNVTGILDERLEGYRIQTATGVNFTAANVRPVTPPSVGSSATLKVGSANVLNYFTSLDLNASGTDFRGANTAEELTRQRTKVIKAITGSGADVMGLMELQNNGATPTAALADLVDGLNTEAGGNVYTYVNPGSIATDAITVGIIYKIGKVAPVGSPTTLSTSAAFNLVGRNPLAQTFRQISNDEIFTIVVNHFKSKGSSAGAAGDTDTGDGQGSSNGTRTRQAEDLIAWLATKPTGTTDTDYLILGDLNAYAKEDPITRLATAGYNNLLPVTSYSYVFDGQVGSLDHALATGSLQSQVTGAEKWHINADEPSVLDYNTEFKSTYQVSSLYSADQFRASDHDPILIGLNLTKPLPVNYISFTGQSVDQVVVLKWETANEKDNAGFDILKSTTGNTFEKIGYVSGNATTSAKSSYQFTDADVKTGQIYYYRLEQRDTDGTTDLSRIIGVSVKGLTQAAFVYPNPNNGVFSVTASNAGNTSVRLYNSLGVEIKVNAQKTESQETLFIQPAATLTSGVYFLQLETSDNEKKSLKVVVK</sequence>